<evidence type="ECO:0000256" key="1">
    <source>
        <dbReference type="SAM" id="Phobius"/>
    </source>
</evidence>
<organism evidence="2 3">
    <name type="scientific">Pyrocoelia pectoralis</name>
    <dbReference type="NCBI Taxonomy" id="417401"/>
    <lineage>
        <taxon>Eukaryota</taxon>
        <taxon>Metazoa</taxon>
        <taxon>Ecdysozoa</taxon>
        <taxon>Arthropoda</taxon>
        <taxon>Hexapoda</taxon>
        <taxon>Insecta</taxon>
        <taxon>Pterygota</taxon>
        <taxon>Neoptera</taxon>
        <taxon>Endopterygota</taxon>
        <taxon>Coleoptera</taxon>
        <taxon>Polyphaga</taxon>
        <taxon>Elateriformia</taxon>
        <taxon>Elateroidea</taxon>
        <taxon>Lampyridae</taxon>
        <taxon>Lampyrinae</taxon>
        <taxon>Pyrocoelia</taxon>
    </lineage>
</organism>
<evidence type="ECO:0000313" key="2">
    <source>
        <dbReference type="EMBL" id="KAK5640147.1"/>
    </source>
</evidence>
<proteinExistence type="predicted"/>
<name>A0AAN7ZEV5_9COLE</name>
<dbReference type="InterPro" id="IPR029058">
    <property type="entry name" value="AB_hydrolase_fold"/>
</dbReference>
<reference evidence="2 3" key="1">
    <citation type="journal article" date="2024" name="Insects">
        <title>An Improved Chromosome-Level Genome Assembly of the Firefly Pyrocoelia pectoralis.</title>
        <authorList>
            <person name="Fu X."/>
            <person name="Meyer-Rochow V.B."/>
            <person name="Ballantyne L."/>
            <person name="Zhu X."/>
        </authorList>
    </citation>
    <scope>NUCLEOTIDE SEQUENCE [LARGE SCALE GENOMIC DNA]</scope>
    <source>
        <strain evidence="2">XCY_ONT2</strain>
    </source>
</reference>
<dbReference type="PANTHER" id="PTHR12277">
    <property type="entry name" value="ALPHA/BETA HYDROLASE DOMAIN-CONTAINING PROTEIN"/>
    <property type="match status" value="1"/>
</dbReference>
<dbReference type="GO" id="GO:0004622">
    <property type="term" value="F:phosphatidylcholine lysophospholipase activity"/>
    <property type="evidence" value="ECO:0007669"/>
    <property type="project" value="TreeGrafter"/>
</dbReference>
<dbReference type="GO" id="GO:0052651">
    <property type="term" value="P:monoacylglycerol catabolic process"/>
    <property type="evidence" value="ECO:0007669"/>
    <property type="project" value="TreeGrafter"/>
</dbReference>
<dbReference type="GO" id="GO:0006660">
    <property type="term" value="P:phosphatidylserine catabolic process"/>
    <property type="evidence" value="ECO:0007669"/>
    <property type="project" value="TreeGrafter"/>
</dbReference>
<dbReference type="GO" id="GO:0005789">
    <property type="term" value="C:endoplasmic reticulum membrane"/>
    <property type="evidence" value="ECO:0007669"/>
    <property type="project" value="TreeGrafter"/>
</dbReference>
<comment type="caution">
    <text evidence="2">The sequence shown here is derived from an EMBL/GenBank/DDBJ whole genome shotgun (WGS) entry which is preliminary data.</text>
</comment>
<evidence type="ECO:0000313" key="3">
    <source>
        <dbReference type="Proteomes" id="UP001329430"/>
    </source>
</evidence>
<dbReference type="SUPFAM" id="SSF53474">
    <property type="entry name" value="alpha/beta-Hydrolases"/>
    <property type="match status" value="1"/>
</dbReference>
<keyword evidence="3" id="KW-1185">Reference proteome</keyword>
<feature type="transmembrane region" description="Helical" evidence="1">
    <location>
        <begin position="74"/>
        <end position="98"/>
    </location>
</feature>
<accession>A0AAN7ZEV5</accession>
<dbReference type="Proteomes" id="UP001329430">
    <property type="component" value="Chromosome 8"/>
</dbReference>
<protein>
    <submittedName>
        <fullName evidence="2">Uncharacterized protein</fullName>
    </submittedName>
</protein>
<dbReference type="AlphaFoldDB" id="A0AAN7ZEV5"/>
<dbReference type="Gene3D" id="3.40.50.1820">
    <property type="entry name" value="alpha/beta hydrolase"/>
    <property type="match status" value="1"/>
</dbReference>
<sequence length="412" mass="48673">MSRFELEFACLIPKSKPEEEPSESPFITYKGTEYKKTLRFNFPSWKPIKSRLKRFWNWLGFVWFHSRSRKCRKICFLFVLSILLLLFTIICVFIPLLFKYSSSFRQYVIFSPVIASHDSFNEAIELYKHYDSKIFVRPDNLYVKINGTRDKLLGVWDLPQYGNGSSPKYYTKAEYLKGHNTNNYLLFFHDSYGNRRSYTTDYSKLLHFFNIIVFDYRAYGDSFVDDLNEKGLVYDGVQLFKWVQSHVNGSIFLWGDSLGSAIAAHTAAALNINNLHPCGVMLENPFTSMAEQLGYSWFIAKMNWYMPWYKSTIGDSLVDDDLSFNTNKYINEIDCPIGFLEWNRHRAKQFNRNITIYDYYDGNSPPPFTNAITELQKYFYYKTDTQIHSDMERFLRSFINAGRRYCDAKMLQ</sequence>
<gene>
    <name evidence="2" type="ORF">RI129_010958</name>
</gene>
<keyword evidence="1" id="KW-0472">Membrane</keyword>
<keyword evidence="1" id="KW-0812">Transmembrane</keyword>
<dbReference type="PANTHER" id="PTHR12277:SF194">
    <property type="entry name" value="FI04476P"/>
    <property type="match status" value="1"/>
</dbReference>
<keyword evidence="1" id="KW-1133">Transmembrane helix</keyword>
<dbReference type="GO" id="GO:0047372">
    <property type="term" value="F:monoacylglycerol lipase activity"/>
    <property type="evidence" value="ECO:0007669"/>
    <property type="project" value="TreeGrafter"/>
</dbReference>
<dbReference type="EMBL" id="JAVRBK010000008">
    <property type="protein sequence ID" value="KAK5640147.1"/>
    <property type="molecule type" value="Genomic_DNA"/>
</dbReference>